<keyword evidence="1" id="KW-0472">Membrane</keyword>
<evidence type="ECO:0000313" key="2">
    <source>
        <dbReference type="EMBL" id="KGN60574.1"/>
    </source>
</evidence>
<accession>A0A0A0LHU9</accession>
<keyword evidence="3" id="KW-1185">Reference proteome</keyword>
<reference evidence="2 3" key="2">
    <citation type="journal article" date="2009" name="PLoS ONE">
        <title>An integrated genetic and cytogenetic map of the cucumber genome.</title>
        <authorList>
            <person name="Ren Y."/>
            <person name="Zhang Z."/>
            <person name="Liu J."/>
            <person name="Staub J.E."/>
            <person name="Han Y."/>
            <person name="Cheng Z."/>
            <person name="Li X."/>
            <person name="Lu J."/>
            <person name="Miao H."/>
            <person name="Kang H."/>
            <person name="Xie B."/>
            <person name="Gu X."/>
            <person name="Wang X."/>
            <person name="Du Y."/>
            <person name="Jin W."/>
            <person name="Huang S."/>
        </authorList>
    </citation>
    <scope>NUCLEOTIDE SEQUENCE [LARGE SCALE GENOMIC DNA]</scope>
    <source>
        <strain evidence="3">cv. 9930</strain>
    </source>
</reference>
<evidence type="ECO:0000256" key="1">
    <source>
        <dbReference type="SAM" id="Phobius"/>
    </source>
</evidence>
<organism evidence="2 3">
    <name type="scientific">Cucumis sativus</name>
    <name type="common">Cucumber</name>
    <dbReference type="NCBI Taxonomy" id="3659"/>
    <lineage>
        <taxon>Eukaryota</taxon>
        <taxon>Viridiplantae</taxon>
        <taxon>Streptophyta</taxon>
        <taxon>Embryophyta</taxon>
        <taxon>Tracheophyta</taxon>
        <taxon>Spermatophyta</taxon>
        <taxon>Magnoliopsida</taxon>
        <taxon>eudicotyledons</taxon>
        <taxon>Gunneridae</taxon>
        <taxon>Pentapetalae</taxon>
        <taxon>rosids</taxon>
        <taxon>fabids</taxon>
        <taxon>Cucurbitales</taxon>
        <taxon>Cucurbitaceae</taxon>
        <taxon>Benincaseae</taxon>
        <taxon>Cucumis</taxon>
    </lineage>
</organism>
<keyword evidence="1" id="KW-1133">Transmembrane helix</keyword>
<reference evidence="2 3" key="1">
    <citation type="journal article" date="2009" name="Nat. Genet.">
        <title>The genome of the cucumber, Cucumis sativus L.</title>
        <authorList>
            <person name="Huang S."/>
            <person name="Li R."/>
            <person name="Zhang Z."/>
            <person name="Li L."/>
            <person name="Gu X."/>
            <person name="Fan W."/>
            <person name="Lucas W.J."/>
            <person name="Wang X."/>
            <person name="Xie B."/>
            <person name="Ni P."/>
            <person name="Ren Y."/>
            <person name="Zhu H."/>
            <person name="Li J."/>
            <person name="Lin K."/>
            <person name="Jin W."/>
            <person name="Fei Z."/>
            <person name="Li G."/>
            <person name="Staub J."/>
            <person name="Kilian A."/>
            <person name="van der Vossen E.A."/>
            <person name="Wu Y."/>
            <person name="Guo J."/>
            <person name="He J."/>
            <person name="Jia Z."/>
            <person name="Ren Y."/>
            <person name="Tian G."/>
            <person name="Lu Y."/>
            <person name="Ruan J."/>
            <person name="Qian W."/>
            <person name="Wang M."/>
            <person name="Huang Q."/>
            <person name="Li B."/>
            <person name="Xuan Z."/>
            <person name="Cao J."/>
            <person name="Asan"/>
            <person name="Wu Z."/>
            <person name="Zhang J."/>
            <person name="Cai Q."/>
            <person name="Bai Y."/>
            <person name="Zhao B."/>
            <person name="Han Y."/>
            <person name="Li Y."/>
            <person name="Li X."/>
            <person name="Wang S."/>
            <person name="Shi Q."/>
            <person name="Liu S."/>
            <person name="Cho W.K."/>
            <person name="Kim J.Y."/>
            <person name="Xu Y."/>
            <person name="Heller-Uszynska K."/>
            <person name="Miao H."/>
            <person name="Cheng Z."/>
            <person name="Zhang S."/>
            <person name="Wu J."/>
            <person name="Yang Y."/>
            <person name="Kang H."/>
            <person name="Li M."/>
            <person name="Liang H."/>
            <person name="Ren X."/>
            <person name="Shi Z."/>
            <person name="Wen M."/>
            <person name="Jian M."/>
            <person name="Yang H."/>
            <person name="Zhang G."/>
            <person name="Yang Z."/>
            <person name="Chen R."/>
            <person name="Liu S."/>
            <person name="Li J."/>
            <person name="Ma L."/>
            <person name="Liu H."/>
            <person name="Zhou Y."/>
            <person name="Zhao J."/>
            <person name="Fang X."/>
            <person name="Li G."/>
            <person name="Fang L."/>
            <person name="Li Y."/>
            <person name="Liu D."/>
            <person name="Zheng H."/>
            <person name="Zhang Y."/>
            <person name="Qin N."/>
            <person name="Li Z."/>
            <person name="Yang G."/>
            <person name="Yang S."/>
            <person name="Bolund L."/>
            <person name="Kristiansen K."/>
            <person name="Zheng H."/>
            <person name="Li S."/>
            <person name="Zhang X."/>
            <person name="Yang H."/>
            <person name="Wang J."/>
            <person name="Sun R."/>
            <person name="Zhang B."/>
            <person name="Jiang S."/>
            <person name="Wang J."/>
            <person name="Du Y."/>
            <person name="Li S."/>
        </authorList>
    </citation>
    <scope>NUCLEOTIDE SEQUENCE [LARGE SCALE GENOMIC DNA]</scope>
    <source>
        <strain evidence="3">cv. 9930</strain>
    </source>
</reference>
<proteinExistence type="predicted"/>
<protein>
    <submittedName>
        <fullName evidence="2">Uncharacterized protein</fullName>
    </submittedName>
</protein>
<gene>
    <name evidence="2" type="ORF">Csa_2G000810</name>
</gene>
<feature type="transmembrane region" description="Helical" evidence="1">
    <location>
        <begin position="28"/>
        <end position="46"/>
    </location>
</feature>
<reference evidence="2 3" key="4">
    <citation type="journal article" date="2011" name="BMC Genomics">
        <title>RNA-Seq improves annotation of protein-coding genes in the cucumber genome.</title>
        <authorList>
            <person name="Li Z."/>
            <person name="Zhang Z."/>
            <person name="Yan P."/>
            <person name="Huang S."/>
            <person name="Fei Z."/>
            <person name="Lin K."/>
        </authorList>
    </citation>
    <scope>NUCLEOTIDE SEQUENCE [LARGE SCALE GENOMIC DNA]</scope>
    <source>
        <strain evidence="3">cv. 9930</strain>
    </source>
</reference>
<reference evidence="2 3" key="3">
    <citation type="journal article" date="2010" name="BMC Genomics">
        <title>Transcriptome sequencing and comparative analysis of cucumber flowers with different sex types.</title>
        <authorList>
            <person name="Guo S."/>
            <person name="Zheng Y."/>
            <person name="Joung J.G."/>
            <person name="Liu S."/>
            <person name="Zhang Z."/>
            <person name="Crasta O.R."/>
            <person name="Sobral B.W."/>
            <person name="Xu Y."/>
            <person name="Huang S."/>
            <person name="Fei Z."/>
        </authorList>
    </citation>
    <scope>NUCLEOTIDE SEQUENCE [LARGE SCALE GENOMIC DNA]</scope>
    <source>
        <strain evidence="3">cv. 9930</strain>
    </source>
</reference>
<keyword evidence="1" id="KW-0812">Transmembrane</keyword>
<dbReference type="Proteomes" id="UP000029981">
    <property type="component" value="Chromosome 2"/>
</dbReference>
<dbReference type="AlphaFoldDB" id="A0A0A0LHU9"/>
<name>A0A0A0LHU9_CUCSA</name>
<evidence type="ECO:0000313" key="3">
    <source>
        <dbReference type="Proteomes" id="UP000029981"/>
    </source>
</evidence>
<dbReference type="EMBL" id="CM002923">
    <property type="protein sequence ID" value="KGN60574.1"/>
    <property type="molecule type" value="Genomic_DNA"/>
</dbReference>
<sequence>MGLGQTDLLVFVRKLRRSPHPLGFDLGLVFWAFCPSVGMLGLFSLASRCRHRLSGYGEPT</sequence>
<dbReference type="Gramene" id="KGN60574">
    <property type="protein sequence ID" value="KGN60574"/>
    <property type="gene ID" value="Csa_2G000810"/>
</dbReference>